<proteinExistence type="predicted"/>
<evidence type="ECO:0000313" key="3">
    <source>
        <dbReference type="EMBL" id="ACK79522.1"/>
    </source>
</evidence>
<evidence type="ECO:0000256" key="1">
    <source>
        <dbReference type="SAM" id="MobiDB-lite"/>
    </source>
</evidence>
<keyword evidence="4" id="KW-1185">Reference proteome</keyword>
<sequence>MSQRVLITGVGLIFAASLDRRPQLLNQFWPGTLTLAHPLASLLICLGAGLVVASLLFSGLNGLWWTLGAVVRRSFSGAGRASFSGPSSGLGGGVDGSR</sequence>
<keyword evidence="2" id="KW-1133">Transmembrane helix</keyword>
<dbReference type="KEGG" id="afr:AFE_1010"/>
<reference evidence="3 4" key="1">
    <citation type="journal article" date="2008" name="BMC Genomics">
        <title>Acidithiobacillus ferrooxidans metabolism: from genome sequence to industrial applications.</title>
        <authorList>
            <person name="Valdes J."/>
            <person name="Pedroso I."/>
            <person name="Quatrini R."/>
            <person name="Dodson R.J."/>
            <person name="Tettelin H."/>
            <person name="Blake R.II."/>
            <person name="Eisen J.A."/>
            <person name="Holmes D.S."/>
        </authorList>
    </citation>
    <scope>NUCLEOTIDE SEQUENCE [LARGE SCALE GENOMIC DNA]</scope>
    <source>
        <strain evidence="4">ATCC 23270 / DSM 14882 / CIP 104768 / NCIMB 8455</strain>
    </source>
</reference>
<evidence type="ECO:0000313" key="4">
    <source>
        <dbReference type="Proteomes" id="UP000001362"/>
    </source>
</evidence>
<feature type="region of interest" description="Disordered" evidence="1">
    <location>
        <begin position="77"/>
        <end position="98"/>
    </location>
</feature>
<dbReference type="STRING" id="243159.AFE_1010"/>
<name>B7J7I5_ACIF2</name>
<dbReference type="GeneID" id="65280320"/>
<dbReference type="EMBL" id="CP001219">
    <property type="protein sequence ID" value="ACK79522.1"/>
    <property type="molecule type" value="Genomic_DNA"/>
</dbReference>
<feature type="compositionally biased region" description="Gly residues" evidence="1">
    <location>
        <begin position="88"/>
        <end position="98"/>
    </location>
</feature>
<keyword evidence="2" id="KW-0812">Transmembrane</keyword>
<accession>B7J7I5</accession>
<gene>
    <name evidence="3" type="ordered locus">AFE_1010</name>
</gene>
<organism evidence="3 4">
    <name type="scientific">Acidithiobacillus ferrooxidans (strain ATCC 23270 / DSM 14882 / CIP 104768 / NCIMB 8455)</name>
    <name type="common">Ferrobacillus ferrooxidans (strain ATCC 23270)</name>
    <dbReference type="NCBI Taxonomy" id="243159"/>
    <lineage>
        <taxon>Bacteria</taxon>
        <taxon>Pseudomonadati</taxon>
        <taxon>Pseudomonadota</taxon>
        <taxon>Acidithiobacillia</taxon>
        <taxon>Acidithiobacillales</taxon>
        <taxon>Acidithiobacillaceae</taxon>
        <taxon>Acidithiobacillus</taxon>
    </lineage>
</organism>
<keyword evidence="2" id="KW-0472">Membrane</keyword>
<dbReference type="PaxDb" id="243159-AFE_1010"/>
<dbReference type="AlphaFoldDB" id="B7J7I5"/>
<dbReference type="RefSeq" id="WP_012606721.1">
    <property type="nucleotide sequence ID" value="NC_011761.1"/>
</dbReference>
<feature type="transmembrane region" description="Helical" evidence="2">
    <location>
        <begin position="39"/>
        <end position="64"/>
    </location>
</feature>
<protein>
    <submittedName>
        <fullName evidence="3">Uncharacterized protein</fullName>
    </submittedName>
</protein>
<dbReference type="Proteomes" id="UP000001362">
    <property type="component" value="Chromosome"/>
</dbReference>
<dbReference type="HOGENOM" id="CLU_2327487_0_0_6"/>
<evidence type="ECO:0000256" key="2">
    <source>
        <dbReference type="SAM" id="Phobius"/>
    </source>
</evidence>
<feature type="compositionally biased region" description="Low complexity" evidence="1">
    <location>
        <begin position="77"/>
        <end position="87"/>
    </location>
</feature>